<sequence length="288" mass="31407">MFTTNAVQTGSVPTLQYQEHPTPKSQGKNIENAQQKNAQQTQQSQQQQQEFPTFCYTTTNVNMIGKIGSGNTSGSGGVSGGVNIAQLTTSDDKTCYIAQPFSYNYALVNQMQIAPNGIQNSISNISFKCDVCGLMFGHLTLLNAHKRIHAQDSAKPILVDKVQKCITCGGPITSNPKRKGPKLIRCENCIAQDSVEQQRNNQMNATQIFVTSEDNVKFEVGGVSGVQPTSDPLATTQPQQQTQQQKPRQTAPLPSRIQQDQAEQASQQADQQNTQPAVEVELHGDQTL</sequence>
<accession>A0ACC0JZS4</accession>
<comment type="caution">
    <text evidence="1">The sequence shown here is derived from an EMBL/GenBank/DDBJ whole genome shotgun (WGS) entry which is preliminary data.</text>
</comment>
<keyword evidence="2" id="KW-1185">Reference proteome</keyword>
<dbReference type="Proteomes" id="UP001064048">
    <property type="component" value="Chromosome Z"/>
</dbReference>
<dbReference type="EMBL" id="CM046131">
    <property type="protein sequence ID" value="KAI8429679.1"/>
    <property type="molecule type" value="Genomic_DNA"/>
</dbReference>
<protein>
    <submittedName>
        <fullName evidence="1">Uncharacterized protein</fullName>
    </submittedName>
</protein>
<reference evidence="1 2" key="1">
    <citation type="journal article" date="2022" name="Genome Biol. Evol.">
        <title>The Spruce Budworm Genome: Reconstructing the Evolutionary History of Antifreeze Proteins.</title>
        <authorList>
            <person name="Beliveau C."/>
            <person name="Gagne P."/>
            <person name="Picq S."/>
            <person name="Vernygora O."/>
            <person name="Keeling C.I."/>
            <person name="Pinkney K."/>
            <person name="Doucet D."/>
            <person name="Wen F."/>
            <person name="Johnston J.S."/>
            <person name="Maaroufi H."/>
            <person name="Boyle B."/>
            <person name="Laroche J."/>
            <person name="Dewar K."/>
            <person name="Juretic N."/>
            <person name="Blackburn G."/>
            <person name="Nisole A."/>
            <person name="Brunet B."/>
            <person name="Brandao M."/>
            <person name="Lumley L."/>
            <person name="Duan J."/>
            <person name="Quan G."/>
            <person name="Lucarotti C.J."/>
            <person name="Roe A.D."/>
            <person name="Sperling F.A.H."/>
            <person name="Levesque R.C."/>
            <person name="Cusson M."/>
        </authorList>
    </citation>
    <scope>NUCLEOTIDE SEQUENCE [LARGE SCALE GENOMIC DNA]</scope>
    <source>
        <strain evidence="1">Glfc:IPQL:Cfum</strain>
    </source>
</reference>
<evidence type="ECO:0000313" key="2">
    <source>
        <dbReference type="Proteomes" id="UP001064048"/>
    </source>
</evidence>
<organism evidence="1 2">
    <name type="scientific">Choristoneura fumiferana</name>
    <name type="common">Spruce budworm moth</name>
    <name type="synonym">Archips fumiferana</name>
    <dbReference type="NCBI Taxonomy" id="7141"/>
    <lineage>
        <taxon>Eukaryota</taxon>
        <taxon>Metazoa</taxon>
        <taxon>Ecdysozoa</taxon>
        <taxon>Arthropoda</taxon>
        <taxon>Hexapoda</taxon>
        <taxon>Insecta</taxon>
        <taxon>Pterygota</taxon>
        <taxon>Neoptera</taxon>
        <taxon>Endopterygota</taxon>
        <taxon>Lepidoptera</taxon>
        <taxon>Glossata</taxon>
        <taxon>Ditrysia</taxon>
        <taxon>Tortricoidea</taxon>
        <taxon>Tortricidae</taxon>
        <taxon>Tortricinae</taxon>
        <taxon>Choristoneura</taxon>
    </lineage>
</organism>
<gene>
    <name evidence="1" type="ORF">MSG28_000249</name>
</gene>
<name>A0ACC0JZS4_CHOFU</name>
<proteinExistence type="predicted"/>
<evidence type="ECO:0000313" key="1">
    <source>
        <dbReference type="EMBL" id="KAI8429679.1"/>
    </source>
</evidence>